<comment type="subcellular location">
    <subcellularLocation>
        <location evidence="7">Golgi apparatus</location>
        <location evidence="7">Golgi stack membrane</location>
        <topology evidence="7">Single-pass type II membrane protein</topology>
    </subcellularLocation>
</comment>
<evidence type="ECO:0000313" key="10">
    <source>
        <dbReference type="Proteomes" id="UP000636709"/>
    </source>
</evidence>
<keyword evidence="4 7" id="KW-0333">Golgi apparatus</keyword>
<feature type="compositionally biased region" description="Low complexity" evidence="8">
    <location>
        <begin position="24"/>
        <end position="33"/>
    </location>
</feature>
<dbReference type="GO" id="GO:0009969">
    <property type="term" value="P:xyloglucan biosynthetic process"/>
    <property type="evidence" value="ECO:0007669"/>
    <property type="project" value="TreeGrafter"/>
</dbReference>
<gene>
    <name evidence="9" type="ORF">HU200_016416</name>
</gene>
<evidence type="ECO:0000256" key="8">
    <source>
        <dbReference type="SAM" id="MobiDB-lite"/>
    </source>
</evidence>
<dbReference type="FunFam" id="3.40.50.11340:FF:000005">
    <property type="entry name" value="Galactoside 2-alpha-L-fucosyltransferase"/>
    <property type="match status" value="1"/>
</dbReference>
<evidence type="ECO:0000256" key="6">
    <source>
        <dbReference type="ARBA" id="ARBA00023316"/>
    </source>
</evidence>
<evidence type="ECO:0000256" key="7">
    <source>
        <dbReference type="RuleBase" id="RU367004"/>
    </source>
</evidence>
<dbReference type="PANTHER" id="PTHR31889">
    <property type="entry name" value="FUCOSYLTRANSFERASE 2-RELATED"/>
    <property type="match status" value="1"/>
</dbReference>
<feature type="region of interest" description="Disordered" evidence="8">
    <location>
        <begin position="1"/>
        <end position="56"/>
    </location>
</feature>
<dbReference type="AlphaFoldDB" id="A0A835F879"/>
<organism evidence="9 10">
    <name type="scientific">Digitaria exilis</name>
    <dbReference type="NCBI Taxonomy" id="1010633"/>
    <lineage>
        <taxon>Eukaryota</taxon>
        <taxon>Viridiplantae</taxon>
        <taxon>Streptophyta</taxon>
        <taxon>Embryophyta</taxon>
        <taxon>Tracheophyta</taxon>
        <taxon>Spermatophyta</taxon>
        <taxon>Magnoliopsida</taxon>
        <taxon>Liliopsida</taxon>
        <taxon>Poales</taxon>
        <taxon>Poaceae</taxon>
        <taxon>PACMAD clade</taxon>
        <taxon>Panicoideae</taxon>
        <taxon>Panicodae</taxon>
        <taxon>Paniceae</taxon>
        <taxon>Anthephorinae</taxon>
        <taxon>Digitaria</taxon>
    </lineage>
</organism>
<dbReference type="GO" id="GO:0042546">
    <property type="term" value="P:cell wall biogenesis"/>
    <property type="evidence" value="ECO:0007669"/>
    <property type="project" value="InterPro"/>
</dbReference>
<evidence type="ECO:0000256" key="2">
    <source>
        <dbReference type="ARBA" id="ARBA00022676"/>
    </source>
</evidence>
<reference evidence="9" key="1">
    <citation type="submission" date="2020-07" db="EMBL/GenBank/DDBJ databases">
        <title>Genome sequence and genetic diversity analysis of an under-domesticated orphan crop, white fonio (Digitaria exilis).</title>
        <authorList>
            <person name="Bennetzen J.L."/>
            <person name="Chen S."/>
            <person name="Ma X."/>
            <person name="Wang X."/>
            <person name="Yssel A.E.J."/>
            <person name="Chaluvadi S.R."/>
            <person name="Johnson M."/>
            <person name="Gangashetty P."/>
            <person name="Hamidou F."/>
            <person name="Sanogo M.D."/>
            <person name="Zwaenepoel A."/>
            <person name="Wallace J."/>
            <person name="Van De Peer Y."/>
            <person name="Van Deynze A."/>
        </authorList>
    </citation>
    <scope>NUCLEOTIDE SEQUENCE</scope>
    <source>
        <tissue evidence="9">Leaves</tissue>
    </source>
</reference>
<dbReference type="InterPro" id="IPR004938">
    <property type="entry name" value="XG_FTase"/>
</dbReference>
<feature type="compositionally biased region" description="Low complexity" evidence="8">
    <location>
        <begin position="453"/>
        <end position="463"/>
    </location>
</feature>
<accession>A0A835F879</accession>
<dbReference type="OrthoDB" id="652909at2759"/>
<sequence length="631" mass="68962">MRGNPFVPAQPSSRHRANPGGHGTSSSAMEMTTSGGGGGGGASYARVSEEQDDDPVVAAAAVAEEEPKKEGQWGPRALLVAGLVALPLLAFFVLGRESASMVWEMATAKLNAINTRGSTCTYHGHDVGELLGGLLAPGMDRDTCQSRYESWRYFKHFPYAPSRHLLAKLRAYEARHRRCAPGTPLYAKAIDHLKSGGGRSAAADEAAMEEECRYVVWLPFDGLGNRMLSMASGFLYALLTDRVFLVALPPNSADLFCEPFPNTTWLLPPVEEFPVPNLFSLGPRPSSSYTNLLAKKKIVVDVDNTSTSTAATPLPAYVYLSLGYQMTDGPFFCGEHQAVLGKVRWLLLYSDLYFVPSLYPIAEFQGELRRMFPDKESVSHLLLRYLFHPSNAVWGMVTRYYHSYLAHADKRIGVQIRMFHFATVPADDLYNQILSCSKQEHILPVTDDDAPAPAMAGDNATTTSGGGKNNNGGSNTTAILIASLYADYYERLKSRYYEHAAARRGGGGGVWVGVFQPTHEEWQLTGKLAHNQKALAEIFLLGFSDELVTSGMSTFGYVGSSLAGVRPTILLPAHGHKVPVPPCRRAVSMEPCNLTPPRGVKCRSSKAVDGEDLARHLKVCEDYWKGVKLFD</sequence>
<evidence type="ECO:0000256" key="1">
    <source>
        <dbReference type="ARBA" id="ARBA00010481"/>
    </source>
</evidence>
<feature type="region of interest" description="Disordered" evidence="8">
    <location>
        <begin position="453"/>
        <end position="472"/>
    </location>
</feature>
<comment type="similarity">
    <text evidence="1 7">Belongs to the glycosyltransferase 37 family.</text>
</comment>
<evidence type="ECO:0000256" key="4">
    <source>
        <dbReference type="ARBA" id="ARBA00023034"/>
    </source>
</evidence>
<keyword evidence="3 7" id="KW-0808">Transferase</keyword>
<dbReference type="Gene3D" id="3.40.50.11340">
    <property type="match status" value="1"/>
</dbReference>
<keyword evidence="2 7" id="KW-0328">Glycosyltransferase</keyword>
<dbReference type="GO" id="GO:0008107">
    <property type="term" value="F:galactoside 2-alpha-L-fucosyltransferase activity"/>
    <property type="evidence" value="ECO:0007669"/>
    <property type="project" value="InterPro"/>
</dbReference>
<evidence type="ECO:0000256" key="3">
    <source>
        <dbReference type="ARBA" id="ARBA00022679"/>
    </source>
</evidence>
<protein>
    <recommendedName>
        <fullName evidence="7">Fucosyltransferase</fullName>
        <ecNumber evidence="7">2.4.1.-</ecNumber>
    </recommendedName>
</protein>
<name>A0A835F879_9POAL</name>
<comment type="function">
    <text evidence="7">May be involved in cell wall biosynthesis.</text>
</comment>
<dbReference type="GO" id="GO:0071555">
    <property type="term" value="P:cell wall organization"/>
    <property type="evidence" value="ECO:0007669"/>
    <property type="project" value="UniProtKB-UniRule"/>
</dbReference>
<dbReference type="Pfam" id="PF03254">
    <property type="entry name" value="XG_FTase"/>
    <property type="match status" value="1"/>
</dbReference>
<dbReference type="PANTHER" id="PTHR31889:SF36">
    <property type="entry name" value="FUCOSYLTRANSFERASE"/>
    <property type="match status" value="1"/>
</dbReference>
<evidence type="ECO:0000313" key="9">
    <source>
        <dbReference type="EMBL" id="KAF8731360.1"/>
    </source>
</evidence>
<dbReference type="GO" id="GO:0032580">
    <property type="term" value="C:Golgi cisterna membrane"/>
    <property type="evidence" value="ECO:0007669"/>
    <property type="project" value="UniProtKB-SubCell"/>
</dbReference>
<proteinExistence type="inferred from homology"/>
<dbReference type="EMBL" id="JACEFO010001608">
    <property type="protein sequence ID" value="KAF8731360.1"/>
    <property type="molecule type" value="Genomic_DNA"/>
</dbReference>
<keyword evidence="5" id="KW-0325">Glycoprotein</keyword>
<keyword evidence="10" id="KW-1185">Reference proteome</keyword>
<dbReference type="Proteomes" id="UP000636709">
    <property type="component" value="Unassembled WGS sequence"/>
</dbReference>
<evidence type="ECO:0000256" key="5">
    <source>
        <dbReference type="ARBA" id="ARBA00023180"/>
    </source>
</evidence>
<keyword evidence="6 7" id="KW-0961">Cell wall biogenesis/degradation</keyword>
<dbReference type="EC" id="2.4.1.-" evidence="7"/>
<comment type="caution">
    <text evidence="9">The sequence shown here is derived from an EMBL/GenBank/DDBJ whole genome shotgun (WGS) entry which is preliminary data.</text>
</comment>